<evidence type="ECO:0000313" key="1">
    <source>
        <dbReference type="EMBL" id="RZS75231.1"/>
    </source>
</evidence>
<protein>
    <submittedName>
        <fullName evidence="1">Uncharacterized protein</fullName>
    </submittedName>
</protein>
<evidence type="ECO:0000313" key="2">
    <source>
        <dbReference type="Proteomes" id="UP000293874"/>
    </source>
</evidence>
<proteinExistence type="predicted"/>
<reference evidence="1 2" key="1">
    <citation type="submission" date="2019-02" db="EMBL/GenBank/DDBJ databases">
        <title>Genomic Encyclopedia of Type Strains, Phase IV (KMG-IV): sequencing the most valuable type-strain genomes for metagenomic binning, comparative biology and taxonomic classification.</title>
        <authorList>
            <person name="Goeker M."/>
        </authorList>
    </citation>
    <scope>NUCLEOTIDE SEQUENCE [LARGE SCALE GENOMIC DNA]</scope>
    <source>
        <strain evidence="1 2">DSM 18116</strain>
    </source>
</reference>
<organism evidence="1 2">
    <name type="scientific">Pseudobacter ginsenosidimutans</name>
    <dbReference type="NCBI Taxonomy" id="661488"/>
    <lineage>
        <taxon>Bacteria</taxon>
        <taxon>Pseudomonadati</taxon>
        <taxon>Bacteroidota</taxon>
        <taxon>Chitinophagia</taxon>
        <taxon>Chitinophagales</taxon>
        <taxon>Chitinophagaceae</taxon>
        <taxon>Pseudobacter</taxon>
    </lineage>
</organism>
<dbReference type="OrthoDB" id="678974at2"/>
<dbReference type="EMBL" id="SGXA01000001">
    <property type="protein sequence ID" value="RZS75231.1"/>
    <property type="molecule type" value="Genomic_DNA"/>
</dbReference>
<comment type="caution">
    <text evidence="1">The sequence shown here is derived from an EMBL/GenBank/DDBJ whole genome shotgun (WGS) entry which is preliminary data.</text>
</comment>
<gene>
    <name evidence="1" type="ORF">EV199_1094</name>
</gene>
<keyword evidence="2" id="KW-1185">Reference proteome</keyword>
<sequence length="86" mass="9883">MIRLQLTFTGNGQQCSAAVELEGIADSWDADVQVTGHPTLQHLHIKFWMGSFLLPVFDNRQDAIFFEPLFEMIDEQAKENLPEEFE</sequence>
<name>A0A4Q7N0V3_9BACT</name>
<dbReference type="RefSeq" id="WP_130539618.1">
    <property type="nucleotide sequence ID" value="NZ_CP042431.1"/>
</dbReference>
<accession>A0A4Q7N0V3</accession>
<dbReference type="Proteomes" id="UP000293874">
    <property type="component" value="Unassembled WGS sequence"/>
</dbReference>
<dbReference type="AlphaFoldDB" id="A0A4Q7N0V3"/>